<feature type="active site" evidence="8">
    <location>
        <position position="123"/>
    </location>
</feature>
<dbReference type="SUPFAM" id="SSF47473">
    <property type="entry name" value="EF-hand"/>
    <property type="match status" value="1"/>
</dbReference>
<dbReference type="InterPro" id="IPR002048">
    <property type="entry name" value="EF_hand_dom"/>
</dbReference>
<evidence type="ECO:0000256" key="2">
    <source>
        <dbReference type="ARBA" id="ARBA00022670"/>
    </source>
</evidence>
<dbReference type="InterPro" id="IPR038765">
    <property type="entry name" value="Papain-like_cys_pep_sf"/>
</dbReference>
<dbReference type="EC" id="3.4.22.54" evidence="10"/>
<dbReference type="PANTHER" id="PTHR10183">
    <property type="entry name" value="CALPAIN"/>
    <property type="match status" value="1"/>
</dbReference>
<evidence type="ECO:0000256" key="6">
    <source>
        <dbReference type="ARBA" id="ARBA00022807"/>
    </source>
</evidence>
<protein>
    <recommendedName>
        <fullName evidence="10">Calpain-3</fullName>
        <ecNumber evidence="10">3.4.22.54</ecNumber>
    </recommendedName>
</protein>
<comment type="catalytic activity">
    <reaction evidence="10">
        <text>Broad endopeptidase activity.</text>
        <dbReference type="EC" id="3.4.22.54"/>
    </reaction>
</comment>
<dbReference type="InterPro" id="IPR000169">
    <property type="entry name" value="Pept_cys_AS"/>
</dbReference>
<feature type="domain" description="Calpain catalytic" evidence="12">
    <location>
        <begin position="68"/>
        <end position="361"/>
    </location>
</feature>
<evidence type="ECO:0000313" key="15">
    <source>
        <dbReference type="Proteomes" id="UP001591681"/>
    </source>
</evidence>
<dbReference type="SMART" id="SM00054">
    <property type="entry name" value="EFh"/>
    <property type="match status" value="2"/>
</dbReference>
<dbReference type="Gene3D" id="3.90.70.10">
    <property type="entry name" value="Cysteine proteinases"/>
    <property type="match status" value="1"/>
</dbReference>
<dbReference type="SMART" id="SM00720">
    <property type="entry name" value="calpain_III"/>
    <property type="match status" value="1"/>
</dbReference>
<dbReference type="InterPro" id="IPR001300">
    <property type="entry name" value="Peptidase_C2_calpain_cat"/>
</dbReference>
<dbReference type="PROSITE" id="PS50222">
    <property type="entry name" value="EF_HAND_2"/>
    <property type="match status" value="1"/>
</dbReference>
<evidence type="ECO:0000259" key="13">
    <source>
        <dbReference type="PROSITE" id="PS50222"/>
    </source>
</evidence>
<dbReference type="InterPro" id="IPR011992">
    <property type="entry name" value="EF-hand-dom_pair"/>
</dbReference>
<dbReference type="AlphaFoldDB" id="A0ABD1J672"/>
<feature type="region of interest" description="Disordered" evidence="11">
    <location>
        <begin position="528"/>
        <end position="547"/>
    </location>
</feature>
<dbReference type="CDD" id="cd00214">
    <property type="entry name" value="Calpain_III"/>
    <property type="match status" value="1"/>
</dbReference>
<dbReference type="InterPro" id="IPR036213">
    <property type="entry name" value="Calpain_III_sf"/>
</dbReference>
<evidence type="ECO:0000256" key="11">
    <source>
        <dbReference type="SAM" id="MobiDB-lite"/>
    </source>
</evidence>
<evidence type="ECO:0000259" key="12">
    <source>
        <dbReference type="PROSITE" id="PS50203"/>
    </source>
</evidence>
<keyword evidence="15" id="KW-1185">Reference proteome</keyword>
<keyword evidence="3 10" id="KW-0479">Metal-binding</keyword>
<keyword evidence="4" id="KW-0677">Repeat</keyword>
<dbReference type="SMART" id="SM00230">
    <property type="entry name" value="CysPc"/>
    <property type="match status" value="1"/>
</dbReference>
<name>A0ABD1J672_9TELE</name>
<comment type="subunit">
    <text evidence="10">Homodimer.</text>
</comment>
<dbReference type="InterPro" id="IPR022684">
    <property type="entry name" value="Calpain_cysteine_protease"/>
</dbReference>
<dbReference type="FunFam" id="3.90.70.10:FF:000114">
    <property type="entry name" value="Calpain a"/>
    <property type="match status" value="1"/>
</dbReference>
<proteinExistence type="inferred from homology"/>
<dbReference type="Pfam" id="PF01067">
    <property type="entry name" value="Calpain_III"/>
    <property type="match status" value="1"/>
</dbReference>
<evidence type="ECO:0000313" key="14">
    <source>
        <dbReference type="EMBL" id="KAL2082678.1"/>
    </source>
</evidence>
<dbReference type="InterPro" id="IPR022682">
    <property type="entry name" value="Calpain_domain_III"/>
</dbReference>
<dbReference type="SUPFAM" id="SSF49758">
    <property type="entry name" value="Calpain large subunit, middle domain (domain III)"/>
    <property type="match status" value="1"/>
</dbReference>
<dbReference type="PROSITE" id="PS00018">
    <property type="entry name" value="EF_HAND_1"/>
    <property type="match status" value="1"/>
</dbReference>
<evidence type="ECO:0000256" key="10">
    <source>
        <dbReference type="RuleBase" id="RU367132"/>
    </source>
</evidence>
<dbReference type="FunFam" id="1.10.238.10:FF:000065">
    <property type="entry name" value="calpain-3 isoform X1"/>
    <property type="match status" value="1"/>
</dbReference>
<sequence>MSVQTAKVETLPVFEAGPLARASNIAPDFASPGDNYAAILSRNEAVKDAKRLKTFLELRDKYFLRKVLFEDPLFPANNTSLFKTCRAPPNIVWKRPGELCENPQFIIGGADRTDICQGDLGDCWLLAAIACLTLNEKLLYRVIPPDQSFTENYAGIFHFQFWQYGEWVDVVVDDRIPTINNKPIYTTSGKKNEFWSALLEKAYAKLHGSYEALKGGNTLEAMEDFTGGVTEYFLVKETQKELFQIMRKALQRGSLMCCGIEDLVPQHRAVRTPEGLVKGHAYSITGVEQGGQGGVQVRLMRLRDPWGVSPLPTCRANNWASLASSEQEKKRLKPVEDLGEFWMSYEHFQRIFTRVEICNLTPDTLQVDRMVNWTVTVHEGRWVQGCSAGGCRNFPDTFWTNPQYRIQLTEVDDEPHSGEKACTVVIALMQKERRKEQFMGPAFHAIGFFVYEFQGSSTPLPKAFFEGTGSVARSKSYVNLREVTERLQLKPGEYVIVPSTFDPNLEADFILRIFTEKKSTSEVIEESVQAEQAGNKEKKKLKLGQPLEESEEDKHFRQFYQQIAAKDMEICAHDLNIVLNTVVAKYINPKAAVFGLESCRSMIALMDTDGSGKINLEEIKHLWKKIKQWQMIFTRYDVDKSGTMKSFEMRSAVQDAGFRLNNELYNIIAMRYADRNLEMDFDSYISCLVRLEGMFRAFQAFDRDQDGIIKLNVVEWLQLTMYA</sequence>
<dbReference type="InterPro" id="IPR033883">
    <property type="entry name" value="C2_III"/>
</dbReference>
<evidence type="ECO:0000256" key="5">
    <source>
        <dbReference type="ARBA" id="ARBA00022801"/>
    </source>
</evidence>
<dbReference type="GO" id="GO:0005737">
    <property type="term" value="C:cytoplasm"/>
    <property type="evidence" value="ECO:0007669"/>
    <property type="project" value="UniProtKB-SubCell"/>
</dbReference>
<keyword evidence="2 10" id="KW-0645">Protease</keyword>
<feature type="domain" description="EF-hand" evidence="13">
    <location>
        <begin position="594"/>
        <end position="629"/>
    </location>
</feature>
<dbReference type="InterPro" id="IPR022683">
    <property type="entry name" value="Calpain_III"/>
</dbReference>
<dbReference type="GO" id="GO:0006508">
    <property type="term" value="P:proteolysis"/>
    <property type="evidence" value="ECO:0007669"/>
    <property type="project" value="UniProtKB-UniRule"/>
</dbReference>
<dbReference type="InterPro" id="IPR018247">
    <property type="entry name" value="EF_Hand_1_Ca_BS"/>
</dbReference>
<evidence type="ECO:0000256" key="1">
    <source>
        <dbReference type="ARBA" id="ARBA00007623"/>
    </source>
</evidence>
<dbReference type="PANTHER" id="PTHR10183:SF329">
    <property type="entry name" value="CALPAIN-3"/>
    <property type="match status" value="1"/>
</dbReference>
<evidence type="ECO:0000256" key="8">
    <source>
        <dbReference type="PIRSR" id="PIRSR622684-1"/>
    </source>
</evidence>
<evidence type="ECO:0000256" key="4">
    <source>
        <dbReference type="ARBA" id="ARBA00022737"/>
    </source>
</evidence>
<comment type="subcellular location">
    <subcellularLocation>
        <location evidence="10">Cytoplasm</location>
    </subcellularLocation>
</comment>
<feature type="active site" evidence="8">
    <location>
        <position position="280"/>
    </location>
</feature>
<keyword evidence="5 10" id="KW-0378">Hydrolase</keyword>
<keyword evidence="7 10" id="KW-0106">Calcium</keyword>
<dbReference type="Pfam" id="PF00648">
    <property type="entry name" value="Peptidase_C2"/>
    <property type="match status" value="1"/>
</dbReference>
<dbReference type="FunFam" id="2.60.120.380:FF:000002">
    <property type="entry name" value="calpain-3 isoform X1"/>
    <property type="match status" value="1"/>
</dbReference>
<dbReference type="Gene3D" id="1.10.238.10">
    <property type="entry name" value="EF-hand"/>
    <property type="match status" value="1"/>
</dbReference>
<dbReference type="GO" id="GO:0005509">
    <property type="term" value="F:calcium ion binding"/>
    <property type="evidence" value="ECO:0007669"/>
    <property type="project" value="UniProtKB-UniRule"/>
</dbReference>
<dbReference type="CDD" id="cd00044">
    <property type="entry name" value="CysPc"/>
    <property type="match status" value="1"/>
</dbReference>
<dbReference type="PROSITE" id="PS50203">
    <property type="entry name" value="CALPAIN_CAT"/>
    <property type="match status" value="1"/>
</dbReference>
<comment type="caution">
    <text evidence="14">The sequence shown here is derived from an EMBL/GenBank/DDBJ whole genome shotgun (WGS) entry which is preliminary data.</text>
</comment>
<reference evidence="14 15" key="1">
    <citation type="submission" date="2024-09" db="EMBL/GenBank/DDBJ databases">
        <title>A chromosome-level genome assembly of Gray's grenadier anchovy, Coilia grayii.</title>
        <authorList>
            <person name="Fu Z."/>
        </authorList>
    </citation>
    <scope>NUCLEOTIDE SEQUENCE [LARGE SCALE GENOMIC DNA]</scope>
    <source>
        <strain evidence="14">G4</strain>
        <tissue evidence="14">Muscle</tissue>
    </source>
</reference>
<comment type="caution">
    <text evidence="9">Lacks conserved residue(s) required for the propagation of feature annotation.</text>
</comment>
<comment type="similarity">
    <text evidence="1 10">Belongs to the peptidase C2 family.</text>
</comment>
<dbReference type="Gene3D" id="2.60.120.380">
    <property type="match status" value="1"/>
</dbReference>
<dbReference type="GO" id="GO:0004198">
    <property type="term" value="F:calcium-dependent cysteine-type endopeptidase activity"/>
    <property type="evidence" value="ECO:0007669"/>
    <property type="project" value="UniProtKB-UniRule"/>
</dbReference>
<dbReference type="PROSITE" id="PS00139">
    <property type="entry name" value="THIOL_PROTEASE_CYS"/>
    <property type="match status" value="1"/>
</dbReference>
<organism evidence="14 15">
    <name type="scientific">Coilia grayii</name>
    <name type="common">Gray's grenadier anchovy</name>
    <dbReference type="NCBI Taxonomy" id="363190"/>
    <lineage>
        <taxon>Eukaryota</taxon>
        <taxon>Metazoa</taxon>
        <taxon>Chordata</taxon>
        <taxon>Craniata</taxon>
        <taxon>Vertebrata</taxon>
        <taxon>Euteleostomi</taxon>
        <taxon>Actinopterygii</taxon>
        <taxon>Neopterygii</taxon>
        <taxon>Teleostei</taxon>
        <taxon>Clupei</taxon>
        <taxon>Clupeiformes</taxon>
        <taxon>Clupeoidei</taxon>
        <taxon>Engraulidae</taxon>
        <taxon>Coilinae</taxon>
        <taxon>Coilia</taxon>
    </lineage>
</organism>
<gene>
    <name evidence="14" type="ORF">ACEWY4_022496</name>
</gene>
<keyword evidence="6 10" id="KW-0788">Thiol protease</keyword>
<dbReference type="Proteomes" id="UP001591681">
    <property type="component" value="Unassembled WGS sequence"/>
</dbReference>
<accession>A0ABD1J672</accession>
<dbReference type="EMBL" id="JBHFQA010000019">
    <property type="protein sequence ID" value="KAL2082678.1"/>
    <property type="molecule type" value="Genomic_DNA"/>
</dbReference>
<keyword evidence="10" id="KW-0963">Cytoplasm</keyword>
<evidence type="ECO:0000256" key="7">
    <source>
        <dbReference type="ARBA" id="ARBA00022837"/>
    </source>
</evidence>
<evidence type="ECO:0000256" key="3">
    <source>
        <dbReference type="ARBA" id="ARBA00022723"/>
    </source>
</evidence>
<dbReference type="Pfam" id="PF00036">
    <property type="entry name" value="EF-hand_1"/>
    <property type="match status" value="1"/>
</dbReference>
<dbReference type="SUPFAM" id="SSF54001">
    <property type="entry name" value="Cysteine proteinases"/>
    <property type="match status" value="1"/>
</dbReference>
<dbReference type="PRINTS" id="PR00704">
    <property type="entry name" value="CALPAIN"/>
</dbReference>
<evidence type="ECO:0000256" key="9">
    <source>
        <dbReference type="PROSITE-ProRule" id="PRU00239"/>
    </source>
</evidence>
<comment type="function">
    <text evidence="10">Calcium-regulated non-lysosomal thiol-protease.</text>
</comment>